<evidence type="ECO:0000256" key="5">
    <source>
        <dbReference type="PROSITE-ProRule" id="PRU10141"/>
    </source>
</evidence>
<sequence>MLLDTRRCSFEKLFALPPAQRMAESVLVNAEKGWYTVGAKPWPVGLRYILHEQIGSGSYGDVCRATDLDTNEKIALKRIPDIMCSPMLAKRVLREVCIMRRISHPYIIKVSDVFLRESTEVEEGIDLYIATEYAQEGDIYRLRRPLTLPDVRRLMWELLVAVRYLHSQQVWHRDIKSENTLLSEGLTVKVCDFGLARSALGAPNDEEEYRSLSTPSGSGKKRRLERQYTRTVVTPSYRAPEVIMSRGQYTSAIDIWSLGCIFWELLQRQMNPQRPGPPPRPLFGVRGEPATPEKGELYVDDGESPLAEQLDVIFDVVGTPPWRDVETVPSEAWRAYLKRLPGRPGSLVPSMAGCDPHAVDLLSRMLAFDPSRRCTADEALAHNFFRGHRGALDLPPLPPSPAALPNAAFWMVGDPSVALGLLERELDRSAYEDDGGRQRLTWLLEREVEGQQAQHRAAMSAAEDLLAVPDLEAHSPELSEALDVPPGNYILEEAVPSISHTGSSNGGREGGGNMALDERVSKQGVGAAGRARAMLPPRMVVRQGSFRVERQMPPRGVAKRGVVELAPLPPRNGENVVLVAQGSFSSGQKQGLSRLVNGGKGGNLRARRGQAQLEPVAEISEQAADVIGEREARALWKRAAEQEALMVAAVAAAREEPAQPLRRSPRFMGGPKEELPYRKRIRI</sequence>
<evidence type="ECO:0000313" key="8">
    <source>
        <dbReference type="EMBL" id="GAQ87390.1"/>
    </source>
</evidence>
<dbReference type="InterPro" id="IPR008271">
    <property type="entry name" value="Ser/Thr_kinase_AS"/>
</dbReference>
<evidence type="ECO:0000256" key="1">
    <source>
        <dbReference type="ARBA" id="ARBA00022679"/>
    </source>
</evidence>
<keyword evidence="8" id="KW-0723">Serine/threonine-protein kinase</keyword>
<dbReference type="PANTHER" id="PTHR24055">
    <property type="entry name" value="MITOGEN-ACTIVATED PROTEIN KINASE"/>
    <property type="match status" value="1"/>
</dbReference>
<feature type="domain" description="Protein kinase" evidence="7">
    <location>
        <begin position="48"/>
        <end position="385"/>
    </location>
</feature>
<dbReference type="GO" id="GO:0005524">
    <property type="term" value="F:ATP binding"/>
    <property type="evidence" value="ECO:0007669"/>
    <property type="project" value="UniProtKB-UniRule"/>
</dbReference>
<dbReference type="PROSITE" id="PS00107">
    <property type="entry name" value="PROTEIN_KINASE_ATP"/>
    <property type="match status" value="1"/>
</dbReference>
<name>A0A1Y1I8X8_KLENI</name>
<keyword evidence="4 5" id="KW-0067">ATP-binding</keyword>
<feature type="region of interest" description="Disordered" evidence="6">
    <location>
        <begin position="204"/>
        <end position="223"/>
    </location>
</feature>
<proteinExistence type="predicted"/>
<keyword evidence="3 8" id="KW-0418">Kinase</keyword>
<dbReference type="PROSITE" id="PS50011">
    <property type="entry name" value="PROTEIN_KINASE_DOM"/>
    <property type="match status" value="1"/>
</dbReference>
<dbReference type="InterPro" id="IPR011009">
    <property type="entry name" value="Kinase-like_dom_sf"/>
</dbReference>
<dbReference type="Proteomes" id="UP000054558">
    <property type="component" value="Unassembled WGS sequence"/>
</dbReference>
<dbReference type="PROSITE" id="PS00108">
    <property type="entry name" value="PROTEIN_KINASE_ST"/>
    <property type="match status" value="1"/>
</dbReference>
<dbReference type="SMART" id="SM00220">
    <property type="entry name" value="S_TKc"/>
    <property type="match status" value="1"/>
</dbReference>
<dbReference type="Pfam" id="PF00069">
    <property type="entry name" value="Pkinase"/>
    <property type="match status" value="1"/>
</dbReference>
<dbReference type="GO" id="GO:0035556">
    <property type="term" value="P:intracellular signal transduction"/>
    <property type="evidence" value="ECO:0000318"/>
    <property type="project" value="GO_Central"/>
</dbReference>
<organism evidence="8 9">
    <name type="scientific">Klebsormidium nitens</name>
    <name type="common">Green alga</name>
    <name type="synonym">Ulothrix nitens</name>
    <dbReference type="NCBI Taxonomy" id="105231"/>
    <lineage>
        <taxon>Eukaryota</taxon>
        <taxon>Viridiplantae</taxon>
        <taxon>Streptophyta</taxon>
        <taxon>Klebsormidiophyceae</taxon>
        <taxon>Klebsormidiales</taxon>
        <taxon>Klebsormidiaceae</taxon>
        <taxon>Klebsormidium</taxon>
    </lineage>
</organism>
<dbReference type="GO" id="GO:0004674">
    <property type="term" value="F:protein serine/threonine kinase activity"/>
    <property type="evidence" value="ECO:0000318"/>
    <property type="project" value="GO_Central"/>
</dbReference>
<dbReference type="Gene3D" id="3.30.200.20">
    <property type="entry name" value="Phosphorylase Kinase, domain 1"/>
    <property type="match status" value="1"/>
</dbReference>
<dbReference type="EMBL" id="DF237299">
    <property type="protein sequence ID" value="GAQ87390.1"/>
    <property type="molecule type" value="Genomic_DNA"/>
</dbReference>
<dbReference type="OrthoDB" id="248923at2759"/>
<evidence type="ECO:0000256" key="4">
    <source>
        <dbReference type="ARBA" id="ARBA00022840"/>
    </source>
</evidence>
<feature type="region of interest" description="Disordered" evidence="6">
    <location>
        <begin position="654"/>
        <end position="676"/>
    </location>
</feature>
<dbReference type="InterPro" id="IPR000719">
    <property type="entry name" value="Prot_kinase_dom"/>
</dbReference>
<dbReference type="InterPro" id="IPR017441">
    <property type="entry name" value="Protein_kinase_ATP_BS"/>
</dbReference>
<accession>A0A1Y1I8X8</accession>
<evidence type="ECO:0000313" key="9">
    <source>
        <dbReference type="Proteomes" id="UP000054558"/>
    </source>
</evidence>
<dbReference type="GO" id="GO:0005634">
    <property type="term" value="C:nucleus"/>
    <property type="evidence" value="ECO:0000318"/>
    <property type="project" value="GO_Central"/>
</dbReference>
<dbReference type="InterPro" id="IPR050117">
    <property type="entry name" value="MAPK"/>
</dbReference>
<dbReference type="Gene3D" id="1.10.510.10">
    <property type="entry name" value="Transferase(Phosphotransferase) domain 1"/>
    <property type="match status" value="1"/>
</dbReference>
<keyword evidence="9" id="KW-1185">Reference proteome</keyword>
<evidence type="ECO:0000256" key="6">
    <source>
        <dbReference type="SAM" id="MobiDB-lite"/>
    </source>
</evidence>
<feature type="binding site" evidence="5">
    <location>
        <position position="77"/>
    </location>
    <ligand>
        <name>ATP</name>
        <dbReference type="ChEBI" id="CHEBI:30616"/>
    </ligand>
</feature>
<evidence type="ECO:0000256" key="3">
    <source>
        <dbReference type="ARBA" id="ARBA00022777"/>
    </source>
</evidence>
<evidence type="ECO:0000256" key="2">
    <source>
        <dbReference type="ARBA" id="ARBA00022741"/>
    </source>
</evidence>
<keyword evidence="1" id="KW-0808">Transferase</keyword>
<protein>
    <submittedName>
        <fullName evidence="8">Putative Serine/Threonine protein kinase</fullName>
    </submittedName>
</protein>
<gene>
    <name evidence="8" type="ORF">KFL_003500020</name>
</gene>
<keyword evidence="2 5" id="KW-0547">Nucleotide-binding</keyword>
<dbReference type="SUPFAM" id="SSF56112">
    <property type="entry name" value="Protein kinase-like (PK-like)"/>
    <property type="match status" value="1"/>
</dbReference>
<reference evidence="8 9" key="1">
    <citation type="journal article" date="2014" name="Nat. Commun.">
        <title>Klebsormidium flaccidum genome reveals primary factors for plant terrestrial adaptation.</title>
        <authorList>
            <person name="Hori K."/>
            <person name="Maruyama F."/>
            <person name="Fujisawa T."/>
            <person name="Togashi T."/>
            <person name="Yamamoto N."/>
            <person name="Seo M."/>
            <person name="Sato S."/>
            <person name="Yamada T."/>
            <person name="Mori H."/>
            <person name="Tajima N."/>
            <person name="Moriyama T."/>
            <person name="Ikeuchi M."/>
            <person name="Watanabe M."/>
            <person name="Wada H."/>
            <person name="Kobayashi K."/>
            <person name="Saito M."/>
            <person name="Masuda T."/>
            <person name="Sasaki-Sekimoto Y."/>
            <person name="Mashiguchi K."/>
            <person name="Awai K."/>
            <person name="Shimojima M."/>
            <person name="Masuda S."/>
            <person name="Iwai M."/>
            <person name="Nobusawa T."/>
            <person name="Narise T."/>
            <person name="Kondo S."/>
            <person name="Saito H."/>
            <person name="Sato R."/>
            <person name="Murakawa M."/>
            <person name="Ihara Y."/>
            <person name="Oshima-Yamada Y."/>
            <person name="Ohtaka K."/>
            <person name="Satoh M."/>
            <person name="Sonobe K."/>
            <person name="Ishii M."/>
            <person name="Ohtani R."/>
            <person name="Kanamori-Sato M."/>
            <person name="Honoki R."/>
            <person name="Miyazaki D."/>
            <person name="Mochizuki H."/>
            <person name="Umetsu J."/>
            <person name="Higashi K."/>
            <person name="Shibata D."/>
            <person name="Kamiya Y."/>
            <person name="Sato N."/>
            <person name="Nakamura Y."/>
            <person name="Tabata S."/>
            <person name="Ida S."/>
            <person name="Kurokawa K."/>
            <person name="Ohta H."/>
        </authorList>
    </citation>
    <scope>NUCLEOTIDE SEQUENCE [LARGE SCALE GENOMIC DNA]</scope>
    <source>
        <strain evidence="8 9">NIES-2285</strain>
    </source>
</reference>
<dbReference type="STRING" id="105231.A0A1Y1I8X8"/>
<evidence type="ECO:0000259" key="7">
    <source>
        <dbReference type="PROSITE" id="PS50011"/>
    </source>
</evidence>
<dbReference type="GO" id="GO:0005737">
    <property type="term" value="C:cytoplasm"/>
    <property type="evidence" value="ECO:0000318"/>
    <property type="project" value="GO_Central"/>
</dbReference>
<dbReference type="AlphaFoldDB" id="A0A1Y1I8X8"/>
<dbReference type="OMA" id="EMSANHT"/>